<feature type="region of interest" description="Disordered" evidence="1">
    <location>
        <begin position="34"/>
        <end position="91"/>
    </location>
</feature>
<accession>A0A7X0H901</accession>
<keyword evidence="3" id="KW-1185">Reference proteome</keyword>
<reference evidence="2 3" key="1">
    <citation type="submission" date="2020-08" db="EMBL/GenBank/DDBJ databases">
        <title>Genomic Encyclopedia of Type Strains, Phase IV (KMG-IV): sequencing the most valuable type-strain genomes for metagenomic binning, comparative biology and taxonomic classification.</title>
        <authorList>
            <person name="Goeker M."/>
        </authorList>
    </citation>
    <scope>NUCLEOTIDE SEQUENCE [LARGE SCALE GENOMIC DNA]</scope>
    <source>
        <strain evidence="2 3">DSM 103725</strain>
    </source>
</reference>
<gene>
    <name evidence="2" type="ORF">HNQ40_002102</name>
</gene>
<evidence type="ECO:0000313" key="2">
    <source>
        <dbReference type="EMBL" id="MBB6430296.1"/>
    </source>
</evidence>
<comment type="caution">
    <text evidence="2">The sequence shown here is derived from an EMBL/GenBank/DDBJ whole genome shotgun (WGS) entry which is preliminary data.</text>
</comment>
<dbReference type="EMBL" id="JACHGY010000001">
    <property type="protein sequence ID" value="MBB6430296.1"/>
    <property type="molecule type" value="Genomic_DNA"/>
</dbReference>
<dbReference type="AlphaFoldDB" id="A0A7X0H901"/>
<organism evidence="2 3">
    <name type="scientific">Algisphaera agarilytica</name>
    <dbReference type="NCBI Taxonomy" id="1385975"/>
    <lineage>
        <taxon>Bacteria</taxon>
        <taxon>Pseudomonadati</taxon>
        <taxon>Planctomycetota</taxon>
        <taxon>Phycisphaerae</taxon>
        <taxon>Phycisphaerales</taxon>
        <taxon>Phycisphaeraceae</taxon>
        <taxon>Algisphaera</taxon>
    </lineage>
</organism>
<feature type="compositionally biased region" description="Low complexity" evidence="1">
    <location>
        <begin position="57"/>
        <end position="67"/>
    </location>
</feature>
<evidence type="ECO:0000256" key="1">
    <source>
        <dbReference type="SAM" id="MobiDB-lite"/>
    </source>
</evidence>
<name>A0A7X0H901_9BACT</name>
<protein>
    <submittedName>
        <fullName evidence="2">Uncharacterized protein</fullName>
    </submittedName>
</protein>
<dbReference type="Proteomes" id="UP000541810">
    <property type="component" value="Unassembled WGS sequence"/>
</dbReference>
<sequence>MRVGACPLTPAAGDVFGIGAIRRFLPDRLTSISPARSSCPHAARTVSRDTPTWAATRRSPGSSSPGRNTPLSTCSRTHRNTRPPRVSNPQHRNRFLFDHAYMIGFCLDLFKP</sequence>
<evidence type="ECO:0000313" key="3">
    <source>
        <dbReference type="Proteomes" id="UP000541810"/>
    </source>
</evidence>
<proteinExistence type="predicted"/>